<keyword evidence="3" id="KW-1185">Reference proteome</keyword>
<reference evidence="2" key="1">
    <citation type="submission" date="2021-02" db="EMBL/GenBank/DDBJ databases">
        <authorList>
            <person name="Dougan E. K."/>
            <person name="Rhodes N."/>
            <person name="Thang M."/>
            <person name="Chan C."/>
        </authorList>
    </citation>
    <scope>NUCLEOTIDE SEQUENCE</scope>
</reference>
<evidence type="ECO:0000313" key="2">
    <source>
        <dbReference type="EMBL" id="CAE8582428.1"/>
    </source>
</evidence>
<keyword evidence="1" id="KW-1133">Transmembrane helix</keyword>
<keyword evidence="1" id="KW-0472">Membrane</keyword>
<comment type="caution">
    <text evidence="2">The sequence shown here is derived from an EMBL/GenBank/DDBJ whole genome shotgun (WGS) entry which is preliminary data.</text>
</comment>
<accession>A0A813D8E0</accession>
<name>A0A813D8E0_POLGL</name>
<feature type="transmembrane region" description="Helical" evidence="1">
    <location>
        <begin position="66"/>
        <end position="86"/>
    </location>
</feature>
<gene>
    <name evidence="2" type="ORF">PGLA1383_LOCUS1425</name>
</gene>
<dbReference type="AlphaFoldDB" id="A0A813D8E0"/>
<protein>
    <submittedName>
        <fullName evidence="2">Uncharacterized protein</fullName>
    </submittedName>
</protein>
<proteinExistence type="predicted"/>
<feature type="transmembrane region" description="Helical" evidence="1">
    <location>
        <begin position="107"/>
        <end position="127"/>
    </location>
</feature>
<organism evidence="2 3">
    <name type="scientific">Polarella glacialis</name>
    <name type="common">Dinoflagellate</name>
    <dbReference type="NCBI Taxonomy" id="89957"/>
    <lineage>
        <taxon>Eukaryota</taxon>
        <taxon>Sar</taxon>
        <taxon>Alveolata</taxon>
        <taxon>Dinophyceae</taxon>
        <taxon>Suessiales</taxon>
        <taxon>Suessiaceae</taxon>
        <taxon>Polarella</taxon>
    </lineage>
</organism>
<evidence type="ECO:0000256" key="1">
    <source>
        <dbReference type="SAM" id="Phobius"/>
    </source>
</evidence>
<dbReference type="EMBL" id="CAJNNV010000389">
    <property type="protein sequence ID" value="CAE8582428.1"/>
    <property type="molecule type" value="Genomic_DNA"/>
</dbReference>
<dbReference type="Proteomes" id="UP000654075">
    <property type="component" value="Unassembled WGS sequence"/>
</dbReference>
<evidence type="ECO:0000313" key="3">
    <source>
        <dbReference type="Proteomes" id="UP000654075"/>
    </source>
</evidence>
<sequence length="171" mass="19095">MSDIALKVKFAQTIKLWNDWTCIICAAVVLYTLATCRFAGNFWWQWQESDPETAIRKELYRDACKIAVVGAMVALCFELAVVFASTTLRASALCEDDNLKLRGLDDAYRMVFIYTILAGFYIAMLSWGGDAAHTDNLAFGGPRPVYTLRYVEWSIVVPVLIAIGSDTDPFG</sequence>
<keyword evidence="1" id="KW-0812">Transmembrane</keyword>
<dbReference type="Gene3D" id="1.20.1070.10">
    <property type="entry name" value="Rhodopsin 7-helix transmembrane proteins"/>
    <property type="match status" value="1"/>
</dbReference>
<feature type="non-terminal residue" evidence="2">
    <location>
        <position position="1"/>
    </location>
</feature>